<gene>
    <name evidence="3" type="ORF">SAMN04487990_13110</name>
</gene>
<dbReference type="EMBL" id="FNQK01000031">
    <property type="protein sequence ID" value="SEA71651.1"/>
    <property type="molecule type" value="Genomic_DNA"/>
</dbReference>
<evidence type="ECO:0000313" key="3">
    <source>
        <dbReference type="EMBL" id="SEA71651.1"/>
    </source>
</evidence>
<feature type="region of interest" description="Disordered" evidence="1">
    <location>
        <begin position="226"/>
        <end position="264"/>
    </location>
</feature>
<feature type="signal peptide" evidence="2">
    <location>
        <begin position="1"/>
        <end position="26"/>
    </location>
</feature>
<dbReference type="RefSeq" id="WP_092136737.1">
    <property type="nucleotide sequence ID" value="NZ_FNQK01000031.1"/>
</dbReference>
<organism evidence="3 4">
    <name type="scientific">Bizionia paragorgiae</name>
    <dbReference type="NCBI Taxonomy" id="283786"/>
    <lineage>
        <taxon>Bacteria</taxon>
        <taxon>Pseudomonadati</taxon>
        <taxon>Bacteroidota</taxon>
        <taxon>Flavobacteriia</taxon>
        <taxon>Flavobacteriales</taxon>
        <taxon>Flavobacteriaceae</taxon>
        <taxon>Bizionia</taxon>
    </lineage>
</organism>
<dbReference type="AlphaFoldDB" id="A0A1H4DFW1"/>
<dbReference type="OrthoDB" id="1242268at2"/>
<feature type="chain" id="PRO_5011552971" evidence="2">
    <location>
        <begin position="27"/>
        <end position="588"/>
    </location>
</feature>
<reference evidence="3 4" key="1">
    <citation type="submission" date="2016-10" db="EMBL/GenBank/DDBJ databases">
        <authorList>
            <person name="de Groot N.N."/>
        </authorList>
    </citation>
    <scope>NUCLEOTIDE SEQUENCE [LARGE SCALE GENOMIC DNA]</scope>
    <source>
        <strain evidence="3 4">DSM 23842</strain>
    </source>
</reference>
<evidence type="ECO:0000313" key="4">
    <source>
        <dbReference type="Proteomes" id="UP000198846"/>
    </source>
</evidence>
<sequence length="588" mass="66204">MKRKLTKLTKIGILLFAISISLTNCQQDDITSNLTKQEIGEEASFKSSKISFDKISQNELLTSRVQTLQKKLSKSNQQAQNKGEYNSTYDFMIDTNHAKYIESIDGEYHSYTFPIYRNTGNNLLENLLLSLQRDGTYRAFLVSYNLTEQQKEDLKSGKEVIGIEDQIEMTDLDNRFSSDCIAGYASHWTCAAGNNHSPVDVASGDCVQTSFTVSIEAISGFCPPGADTASTNTDTNGETGTQTNTSSGTNHGENPDGTDNTNVTEPTILSNAEKLELFIDLTPEQEFWANKQDDDVIQELMTYILINCGQDNTSTACIEAENIIDFIINITCNLTGDESAWADNPEENEEPKWGQLANKQEILDEISNISGLYGLTYEQQITALANYFEYNLMYKRDENTGNLVQIENLNPLAPNNYTINNSNDYLPISLDINRYVYSEVGGWIDFHHVFKIFEWANQNGPFLGIVGGDMGELIQSVKDNESAYSYEDLPSNLLGVAMFIRFGDDLENGSITWYQAVETALNEISCIEPEDAPNFDFIPHIVNKHYPQNFTYSPLLGNELKELHKQKFCERPINQQINIKVAHEKFDR</sequence>
<keyword evidence="2" id="KW-0732">Signal</keyword>
<evidence type="ECO:0000256" key="2">
    <source>
        <dbReference type="SAM" id="SignalP"/>
    </source>
</evidence>
<dbReference type="STRING" id="283786.SAMN04487990_13110"/>
<accession>A0A1H4DFW1</accession>
<keyword evidence="4" id="KW-1185">Reference proteome</keyword>
<name>A0A1H4DFW1_BIZPA</name>
<proteinExistence type="predicted"/>
<dbReference type="Proteomes" id="UP000198846">
    <property type="component" value="Unassembled WGS sequence"/>
</dbReference>
<evidence type="ECO:0000256" key="1">
    <source>
        <dbReference type="SAM" id="MobiDB-lite"/>
    </source>
</evidence>
<protein>
    <submittedName>
        <fullName evidence="3">Uncharacterized protein</fullName>
    </submittedName>
</protein>
<feature type="compositionally biased region" description="Low complexity" evidence="1">
    <location>
        <begin position="230"/>
        <end position="250"/>
    </location>
</feature>